<gene>
    <name evidence="2" type="ORF">SAMN06295998_101378</name>
</gene>
<dbReference type="InterPro" id="IPR021381">
    <property type="entry name" value="DUF3011"/>
</dbReference>
<name>A0A1W1ZA13_9RHOB</name>
<feature type="chain" id="PRO_5012461542" description="DUF3011 domain-containing protein" evidence="1">
    <location>
        <begin position="23"/>
        <end position="170"/>
    </location>
</feature>
<keyword evidence="1" id="KW-0732">Signal</keyword>
<reference evidence="2 3" key="1">
    <citation type="submission" date="2017-04" db="EMBL/GenBank/DDBJ databases">
        <authorList>
            <person name="Afonso C.L."/>
            <person name="Miller P.J."/>
            <person name="Scott M.A."/>
            <person name="Spackman E."/>
            <person name="Goraichik I."/>
            <person name="Dimitrov K.M."/>
            <person name="Suarez D.L."/>
            <person name="Swayne D.E."/>
        </authorList>
    </citation>
    <scope>NUCLEOTIDE SEQUENCE [LARGE SCALE GENOMIC DNA]</scope>
    <source>
        <strain evidence="2 3">CGMCC 1.12644</strain>
    </source>
</reference>
<evidence type="ECO:0000313" key="3">
    <source>
        <dbReference type="Proteomes" id="UP000192330"/>
    </source>
</evidence>
<proteinExistence type="predicted"/>
<dbReference type="AlphaFoldDB" id="A0A1W1ZA13"/>
<dbReference type="Proteomes" id="UP000192330">
    <property type="component" value="Unassembled WGS sequence"/>
</dbReference>
<feature type="signal peptide" evidence="1">
    <location>
        <begin position="1"/>
        <end position="22"/>
    </location>
</feature>
<sequence length="170" mass="18425">MRTPLILLAAAGFMASATSAMAEPTVECVSHNHNYNECKAGPLKSPVLIRQTSNSTCIMNRTWGFNSKTRHIWVGDGCSGIFADNHGYHHGKTNTSDQGARHYDRHGHDNGAAVGALLGEVIIGAILDDGKKHHHKHHSSNRYPSDGPGFTVPNDYNGCHDMGCLVDRPD</sequence>
<accession>A0A1W1ZA13</accession>
<evidence type="ECO:0000256" key="1">
    <source>
        <dbReference type="SAM" id="SignalP"/>
    </source>
</evidence>
<keyword evidence="3" id="KW-1185">Reference proteome</keyword>
<organism evidence="2 3">
    <name type="scientific">Primorskyibacter flagellatus</name>
    <dbReference type="NCBI Taxonomy" id="1387277"/>
    <lineage>
        <taxon>Bacteria</taxon>
        <taxon>Pseudomonadati</taxon>
        <taxon>Pseudomonadota</taxon>
        <taxon>Alphaproteobacteria</taxon>
        <taxon>Rhodobacterales</taxon>
        <taxon>Roseobacteraceae</taxon>
        <taxon>Primorskyibacter</taxon>
    </lineage>
</organism>
<dbReference type="OrthoDB" id="5984161at2"/>
<protein>
    <recommendedName>
        <fullName evidence="4">DUF3011 domain-containing protein</fullName>
    </recommendedName>
</protein>
<dbReference type="RefSeq" id="WP_084350096.1">
    <property type="nucleotide sequence ID" value="NZ_FWYD01000001.1"/>
</dbReference>
<evidence type="ECO:0008006" key="4">
    <source>
        <dbReference type="Google" id="ProtNLM"/>
    </source>
</evidence>
<dbReference type="Pfam" id="PF11218">
    <property type="entry name" value="DUF3011"/>
    <property type="match status" value="1"/>
</dbReference>
<dbReference type="STRING" id="1387277.SAMN06295998_101378"/>
<evidence type="ECO:0000313" key="2">
    <source>
        <dbReference type="EMBL" id="SMC45270.1"/>
    </source>
</evidence>
<dbReference type="EMBL" id="FWYD01000001">
    <property type="protein sequence ID" value="SMC45270.1"/>
    <property type="molecule type" value="Genomic_DNA"/>
</dbReference>